<feature type="region of interest" description="Disordered" evidence="1">
    <location>
        <begin position="1"/>
        <end position="52"/>
    </location>
</feature>
<protein>
    <submittedName>
        <fullName evidence="2">Uncharacterized protein</fullName>
    </submittedName>
</protein>
<keyword evidence="3" id="KW-1185">Reference proteome</keyword>
<evidence type="ECO:0000313" key="2">
    <source>
        <dbReference type="EMBL" id="EEC67003.1"/>
    </source>
</evidence>
<organism evidence="2 3">
    <name type="scientific">Oryza sativa subsp. indica</name>
    <name type="common">Rice</name>
    <dbReference type="NCBI Taxonomy" id="39946"/>
    <lineage>
        <taxon>Eukaryota</taxon>
        <taxon>Viridiplantae</taxon>
        <taxon>Streptophyta</taxon>
        <taxon>Embryophyta</taxon>
        <taxon>Tracheophyta</taxon>
        <taxon>Spermatophyta</taxon>
        <taxon>Magnoliopsida</taxon>
        <taxon>Liliopsida</taxon>
        <taxon>Poales</taxon>
        <taxon>Poaceae</taxon>
        <taxon>BOP clade</taxon>
        <taxon>Oryzoideae</taxon>
        <taxon>Oryzeae</taxon>
        <taxon>Oryzinae</taxon>
        <taxon>Oryza</taxon>
        <taxon>Oryza sativa</taxon>
    </lineage>
</organism>
<name>B8BH01_ORYSI</name>
<gene>
    <name evidence="2" type="ORF">OsI_33712</name>
</gene>
<evidence type="ECO:0000313" key="3">
    <source>
        <dbReference type="Proteomes" id="UP000007015"/>
    </source>
</evidence>
<accession>B8BH01</accession>
<proteinExistence type="predicted"/>
<dbReference type="EMBL" id="CM000135">
    <property type="protein sequence ID" value="EEC67003.1"/>
    <property type="molecule type" value="Genomic_DNA"/>
</dbReference>
<dbReference type="Proteomes" id="UP000007015">
    <property type="component" value="Chromosome 10"/>
</dbReference>
<dbReference type="AlphaFoldDB" id="B8BH01"/>
<sequence length="100" mass="10430">MAVGRSLPTSSPPAQAGVERIPEEAPPLAATIPTRPRPSSSPIQSPAASGGMEVGACLDVDAFTEPFATPPRDSSTPWYKRRLADVALADDGDDRGGCRR</sequence>
<dbReference type="HOGENOM" id="CLU_2310762_0_0_1"/>
<feature type="compositionally biased region" description="Low complexity" evidence="1">
    <location>
        <begin position="31"/>
        <end position="49"/>
    </location>
</feature>
<evidence type="ECO:0000256" key="1">
    <source>
        <dbReference type="SAM" id="MobiDB-lite"/>
    </source>
</evidence>
<reference evidence="2 3" key="1">
    <citation type="journal article" date="2005" name="PLoS Biol.">
        <title>The genomes of Oryza sativa: a history of duplications.</title>
        <authorList>
            <person name="Yu J."/>
            <person name="Wang J."/>
            <person name="Lin W."/>
            <person name="Li S."/>
            <person name="Li H."/>
            <person name="Zhou J."/>
            <person name="Ni P."/>
            <person name="Dong W."/>
            <person name="Hu S."/>
            <person name="Zeng C."/>
            <person name="Zhang J."/>
            <person name="Zhang Y."/>
            <person name="Li R."/>
            <person name="Xu Z."/>
            <person name="Li S."/>
            <person name="Li X."/>
            <person name="Zheng H."/>
            <person name="Cong L."/>
            <person name="Lin L."/>
            <person name="Yin J."/>
            <person name="Geng J."/>
            <person name="Li G."/>
            <person name="Shi J."/>
            <person name="Liu J."/>
            <person name="Lv H."/>
            <person name="Li J."/>
            <person name="Wang J."/>
            <person name="Deng Y."/>
            <person name="Ran L."/>
            <person name="Shi X."/>
            <person name="Wang X."/>
            <person name="Wu Q."/>
            <person name="Li C."/>
            <person name="Ren X."/>
            <person name="Wang J."/>
            <person name="Wang X."/>
            <person name="Li D."/>
            <person name="Liu D."/>
            <person name="Zhang X."/>
            <person name="Ji Z."/>
            <person name="Zhao W."/>
            <person name="Sun Y."/>
            <person name="Zhang Z."/>
            <person name="Bao J."/>
            <person name="Han Y."/>
            <person name="Dong L."/>
            <person name="Ji J."/>
            <person name="Chen P."/>
            <person name="Wu S."/>
            <person name="Liu J."/>
            <person name="Xiao Y."/>
            <person name="Bu D."/>
            <person name="Tan J."/>
            <person name="Yang L."/>
            <person name="Ye C."/>
            <person name="Zhang J."/>
            <person name="Xu J."/>
            <person name="Zhou Y."/>
            <person name="Yu Y."/>
            <person name="Zhang B."/>
            <person name="Zhuang S."/>
            <person name="Wei H."/>
            <person name="Liu B."/>
            <person name="Lei M."/>
            <person name="Yu H."/>
            <person name="Li Y."/>
            <person name="Xu H."/>
            <person name="Wei S."/>
            <person name="He X."/>
            <person name="Fang L."/>
            <person name="Zhang Z."/>
            <person name="Zhang Y."/>
            <person name="Huang X."/>
            <person name="Su Z."/>
            <person name="Tong W."/>
            <person name="Li J."/>
            <person name="Tong Z."/>
            <person name="Li S."/>
            <person name="Ye J."/>
            <person name="Wang L."/>
            <person name="Fang L."/>
            <person name="Lei T."/>
            <person name="Chen C."/>
            <person name="Chen H."/>
            <person name="Xu Z."/>
            <person name="Li H."/>
            <person name="Huang H."/>
            <person name="Zhang F."/>
            <person name="Xu H."/>
            <person name="Li N."/>
            <person name="Zhao C."/>
            <person name="Li S."/>
            <person name="Dong L."/>
            <person name="Huang Y."/>
            <person name="Li L."/>
            <person name="Xi Y."/>
            <person name="Qi Q."/>
            <person name="Li W."/>
            <person name="Zhang B."/>
            <person name="Hu W."/>
            <person name="Zhang Y."/>
            <person name="Tian X."/>
            <person name="Jiao Y."/>
            <person name="Liang X."/>
            <person name="Jin J."/>
            <person name="Gao L."/>
            <person name="Zheng W."/>
            <person name="Hao B."/>
            <person name="Liu S."/>
            <person name="Wang W."/>
            <person name="Yuan L."/>
            <person name="Cao M."/>
            <person name="McDermott J."/>
            <person name="Samudrala R."/>
            <person name="Wang J."/>
            <person name="Wong G.K."/>
            <person name="Yang H."/>
        </authorList>
    </citation>
    <scope>NUCLEOTIDE SEQUENCE [LARGE SCALE GENOMIC DNA]</scope>
    <source>
        <strain evidence="3">cv. 93-11</strain>
    </source>
</reference>
<dbReference type="Gramene" id="BGIOSGA031870-TA">
    <property type="protein sequence ID" value="BGIOSGA031870-PA"/>
    <property type="gene ID" value="BGIOSGA031870"/>
</dbReference>